<dbReference type="AlphaFoldDB" id="A0A2C5Y1F8"/>
<feature type="compositionally biased region" description="Basic and acidic residues" evidence="1">
    <location>
        <begin position="381"/>
        <end position="391"/>
    </location>
</feature>
<reference evidence="2 3" key="1">
    <citation type="submission" date="2017-06" db="EMBL/GenBank/DDBJ databases">
        <title>Ant-infecting Ophiocordyceps genomes reveal a high diversity of potential behavioral manipulation genes and a possible major role for enterotoxins.</title>
        <authorList>
            <person name="De Bekker C."/>
            <person name="Evans H.C."/>
            <person name="Brachmann A."/>
            <person name="Hughes D.P."/>
        </authorList>
    </citation>
    <scope>NUCLEOTIDE SEQUENCE [LARGE SCALE GENOMIC DNA]</scope>
    <source>
        <strain evidence="2 3">Map64</strain>
    </source>
</reference>
<gene>
    <name evidence="2" type="ORF">CDD81_7090</name>
</gene>
<dbReference type="InterPro" id="IPR044688">
    <property type="entry name" value="SCI-1-like"/>
</dbReference>
<evidence type="ECO:0000256" key="1">
    <source>
        <dbReference type="SAM" id="MobiDB-lite"/>
    </source>
</evidence>
<feature type="compositionally biased region" description="Basic and acidic residues" evidence="1">
    <location>
        <begin position="49"/>
        <end position="69"/>
    </location>
</feature>
<accession>A0A2C5Y1F8</accession>
<feature type="compositionally biased region" description="Basic and acidic residues" evidence="1">
    <location>
        <begin position="303"/>
        <end position="346"/>
    </location>
</feature>
<dbReference type="STRING" id="1399860.A0A2C5Y1F8"/>
<organism evidence="2 3">
    <name type="scientific">Ophiocordyceps australis</name>
    <dbReference type="NCBI Taxonomy" id="1399860"/>
    <lineage>
        <taxon>Eukaryota</taxon>
        <taxon>Fungi</taxon>
        <taxon>Dikarya</taxon>
        <taxon>Ascomycota</taxon>
        <taxon>Pezizomycotina</taxon>
        <taxon>Sordariomycetes</taxon>
        <taxon>Hypocreomycetidae</taxon>
        <taxon>Hypocreales</taxon>
        <taxon>Ophiocordycipitaceae</taxon>
        <taxon>Ophiocordyceps</taxon>
    </lineage>
</organism>
<comment type="caution">
    <text evidence="2">The sequence shown here is derived from an EMBL/GenBank/DDBJ whole genome shotgun (WGS) entry which is preliminary data.</text>
</comment>
<keyword evidence="3" id="KW-1185">Reference proteome</keyword>
<proteinExistence type="predicted"/>
<sequence>MSQSPEWTGQHRESSRGGRSYDDGPMSMQGKEEARRRGSQSPEHKRRRMVEERRRRSTSRDSKCREARMRMRPAASRHEARLYGWDSGTGDADEDGHDDSQDRRSHHHHDAHDGRNSRGPEYSHRRRRQHRHEATGVELPFGVRQLSKKDFDAFGPLFTHYLAVQKQKQVQGMDERELRGRWKSFVGRWNRGELAEGWYDPDMFARIAEWTPEPQLMELDESDGEGEQRDAAQGHDTKPRNSDLGGRQIKDESEDDDFGPPLPQCGRRQVGAQIPSLEDLSLRNELIAESREAELAELRAARKADRALQKERLEEAAPRADAATHERRMERRREAGEKLRQMRENKSPGMEEAGGADVLGGGDSAAEYREMRQREQRRRSERQVRREEFERARREELEMKRRVWREREEGTVSMLRELARQRFG</sequence>
<dbReference type="PANTHER" id="PTHR34117:SF1">
    <property type="entry name" value="STYLE CELL-CYCLE INHIBITOR 1"/>
    <property type="match status" value="1"/>
</dbReference>
<feature type="compositionally biased region" description="Basic and acidic residues" evidence="1">
    <location>
        <begin position="9"/>
        <end position="22"/>
    </location>
</feature>
<dbReference type="EMBL" id="NJET01000070">
    <property type="protein sequence ID" value="PHH62517.1"/>
    <property type="molecule type" value="Genomic_DNA"/>
</dbReference>
<feature type="region of interest" description="Disordered" evidence="1">
    <location>
        <begin position="215"/>
        <end position="281"/>
    </location>
</feature>
<feature type="region of interest" description="Disordered" evidence="1">
    <location>
        <begin position="303"/>
        <end position="391"/>
    </location>
</feature>
<dbReference type="PANTHER" id="PTHR34117">
    <property type="entry name" value="STYLE CELL-CYCLE INHIBITOR 1"/>
    <property type="match status" value="1"/>
</dbReference>
<evidence type="ECO:0000313" key="3">
    <source>
        <dbReference type="Proteomes" id="UP000226192"/>
    </source>
</evidence>
<evidence type="ECO:0000313" key="2">
    <source>
        <dbReference type="EMBL" id="PHH62517.1"/>
    </source>
</evidence>
<feature type="compositionally biased region" description="Basic and acidic residues" evidence="1">
    <location>
        <begin position="226"/>
        <end position="241"/>
    </location>
</feature>
<dbReference type="Proteomes" id="UP000226192">
    <property type="component" value="Unassembled WGS sequence"/>
</dbReference>
<feature type="region of interest" description="Disordered" evidence="1">
    <location>
        <begin position="1"/>
        <end position="137"/>
    </location>
</feature>
<dbReference type="OrthoDB" id="2139939at2759"/>
<feature type="compositionally biased region" description="Basic and acidic residues" evidence="1">
    <location>
        <begin position="110"/>
        <end position="123"/>
    </location>
</feature>
<protein>
    <submittedName>
        <fullName evidence="2">Uncharacterized protein</fullName>
    </submittedName>
</protein>
<name>A0A2C5Y1F8_9HYPO</name>